<gene>
    <name evidence="2" type="ORF">SAMN05216297_107285</name>
</gene>
<accession>A0A1I1S1U1</accession>
<proteinExistence type="predicted"/>
<evidence type="ECO:0000313" key="2">
    <source>
        <dbReference type="EMBL" id="SFD40505.1"/>
    </source>
</evidence>
<feature type="transmembrane region" description="Helical" evidence="1">
    <location>
        <begin position="7"/>
        <end position="28"/>
    </location>
</feature>
<evidence type="ECO:0000313" key="3">
    <source>
        <dbReference type="Proteomes" id="UP000199672"/>
    </source>
</evidence>
<keyword evidence="1" id="KW-1133">Transmembrane helix</keyword>
<dbReference type="STRING" id="739143.SAMN05216297_107285"/>
<name>A0A1I1S1U1_9FLAO</name>
<sequence length="147" mass="16905">MVSKKIIILYLIALSIFSIYILLLFSNYSEIPETVASHIDITGKVDGYSHKNSLCISSIVNLFILVFLGLLIKNPKYANYPVELTDENRENVYKKMQLFLVVIAIITTLVFSYMIFKAIGLEKNYIYLIIYVITVPIFTIIYFGRSK</sequence>
<dbReference type="AlphaFoldDB" id="A0A1I1S1U1"/>
<protein>
    <submittedName>
        <fullName evidence="2">Uncharacterized protein</fullName>
    </submittedName>
</protein>
<dbReference type="OrthoDB" id="9808690at2"/>
<feature type="transmembrane region" description="Helical" evidence="1">
    <location>
        <begin position="125"/>
        <end position="144"/>
    </location>
</feature>
<keyword evidence="3" id="KW-1185">Reference proteome</keyword>
<organism evidence="2 3">
    <name type="scientific">Flavobacterium phragmitis</name>
    <dbReference type="NCBI Taxonomy" id="739143"/>
    <lineage>
        <taxon>Bacteria</taxon>
        <taxon>Pseudomonadati</taxon>
        <taxon>Bacteroidota</taxon>
        <taxon>Flavobacteriia</taxon>
        <taxon>Flavobacteriales</taxon>
        <taxon>Flavobacteriaceae</taxon>
        <taxon>Flavobacterium</taxon>
    </lineage>
</organism>
<dbReference type="RefSeq" id="WP_091494768.1">
    <property type="nucleotide sequence ID" value="NZ_FOMH01000007.1"/>
</dbReference>
<evidence type="ECO:0000256" key="1">
    <source>
        <dbReference type="SAM" id="Phobius"/>
    </source>
</evidence>
<reference evidence="3" key="1">
    <citation type="submission" date="2016-10" db="EMBL/GenBank/DDBJ databases">
        <authorList>
            <person name="Varghese N."/>
            <person name="Submissions S."/>
        </authorList>
    </citation>
    <scope>NUCLEOTIDE SEQUENCE [LARGE SCALE GENOMIC DNA]</scope>
    <source>
        <strain evidence="3">CGMCC 1.10370</strain>
    </source>
</reference>
<dbReference type="Proteomes" id="UP000199672">
    <property type="component" value="Unassembled WGS sequence"/>
</dbReference>
<dbReference type="EMBL" id="FOMH01000007">
    <property type="protein sequence ID" value="SFD40505.1"/>
    <property type="molecule type" value="Genomic_DNA"/>
</dbReference>
<keyword evidence="1" id="KW-0812">Transmembrane</keyword>
<keyword evidence="1" id="KW-0472">Membrane</keyword>
<feature type="transmembrane region" description="Helical" evidence="1">
    <location>
        <begin position="48"/>
        <end position="72"/>
    </location>
</feature>
<feature type="transmembrane region" description="Helical" evidence="1">
    <location>
        <begin position="98"/>
        <end position="119"/>
    </location>
</feature>